<dbReference type="RefSeq" id="WP_154437974.1">
    <property type="nucleotide sequence ID" value="NZ_VUNQ01000001.1"/>
</dbReference>
<dbReference type="GO" id="GO:0009252">
    <property type="term" value="P:peptidoglycan biosynthetic process"/>
    <property type="evidence" value="ECO:0007669"/>
    <property type="project" value="UniProtKB-UniPathway"/>
</dbReference>
<dbReference type="InterPro" id="IPR012338">
    <property type="entry name" value="Beta-lactam/transpept-like"/>
</dbReference>
<comment type="pathway">
    <text evidence="2">Cell wall biogenesis; peptidoglycan biosynthesis.</text>
</comment>
<dbReference type="GO" id="GO:0071555">
    <property type="term" value="P:cell wall organization"/>
    <property type="evidence" value="ECO:0007669"/>
    <property type="project" value="UniProtKB-KW"/>
</dbReference>
<dbReference type="PANTHER" id="PTHR21581:SF6">
    <property type="entry name" value="TRAFFICKING PROTEIN PARTICLE COMPLEX SUBUNIT 12"/>
    <property type="match status" value="1"/>
</dbReference>
<comment type="function">
    <text evidence="1">Removes C-terminal D-alanyl residues from sugar-peptide cell wall precursors.</text>
</comment>
<dbReference type="InterPro" id="IPR018044">
    <property type="entry name" value="Peptidase_S11"/>
</dbReference>
<name>A0A6N7XD14_9FIRM</name>
<sequence>MKKKLISAILLLLILITSIPSEIYAVEDLKINAKSAVLMDINTGAVLYKLNEDEKLAPASITKIMTMVLGMEALSKGKITLDDKVMVSEYAAGMGGSQVFLEAGETQTVENLFKAIVIRSANDASVALAEHISGSEDIFVKMMNQKANELGMRNTQFYNCSGLPHNEHHTSAYDVALMSKELLKYEKVHEWLTIYMEDLTVGKNKNSIQTMVNTNRLIKEYDGTTGVKTGSTNEAGFCVSGSAKKGNLELVAVVMGATDSKTRFNEAKRMLDYGFANYDSAEIGKKGDILATIPVEKGKLEEVDIMLSKDSYVLLPKGKKGNIEKETVLPDILHAPILAGDEIGELIIKIDGKEMDRIKLVSKSDVEKANLVNILNKFINNYLKGR</sequence>
<dbReference type="PRINTS" id="PR00725">
    <property type="entry name" value="DADACBPTASE1"/>
</dbReference>
<comment type="caution">
    <text evidence="17">The sequence shown here is derived from an EMBL/GenBank/DDBJ whole genome shotgun (WGS) entry which is preliminary data.</text>
</comment>
<feature type="domain" description="Peptidase S11 D-Ala-D-Ala carboxypeptidase A C-terminal" evidence="16">
    <location>
        <begin position="278"/>
        <end position="368"/>
    </location>
</feature>
<keyword evidence="7" id="KW-0732">Signal</keyword>
<feature type="active site" description="Proton acceptor" evidence="13">
    <location>
        <position position="63"/>
    </location>
</feature>
<proteinExistence type="inferred from homology"/>
<dbReference type="UniPathway" id="UPA00219"/>
<dbReference type="Pfam" id="PF00768">
    <property type="entry name" value="Peptidase_S11"/>
    <property type="match status" value="1"/>
</dbReference>
<dbReference type="EMBL" id="VUNQ01000001">
    <property type="protein sequence ID" value="MST99918.1"/>
    <property type="molecule type" value="Genomic_DNA"/>
</dbReference>
<feature type="active site" description="Acyl-ester intermediate" evidence="13">
    <location>
        <position position="60"/>
    </location>
</feature>
<evidence type="ECO:0000313" key="17">
    <source>
        <dbReference type="EMBL" id="MST99918.1"/>
    </source>
</evidence>
<dbReference type="SMART" id="SM00936">
    <property type="entry name" value="PBP5_C"/>
    <property type="match status" value="1"/>
</dbReference>
<organism evidence="17 18">
    <name type="scientific">Tissierella pigra</name>
    <dbReference type="NCBI Taxonomy" id="2607614"/>
    <lineage>
        <taxon>Bacteria</taxon>
        <taxon>Bacillati</taxon>
        <taxon>Bacillota</taxon>
        <taxon>Tissierellia</taxon>
        <taxon>Tissierellales</taxon>
        <taxon>Tissierellaceae</taxon>
        <taxon>Tissierella</taxon>
    </lineage>
</organism>
<evidence type="ECO:0000256" key="9">
    <source>
        <dbReference type="ARBA" id="ARBA00022960"/>
    </source>
</evidence>
<dbReference type="InterPro" id="IPR001967">
    <property type="entry name" value="Peptidase_S11_N"/>
</dbReference>
<dbReference type="EC" id="3.4.16.4" evidence="4"/>
<dbReference type="SUPFAM" id="SSF69189">
    <property type="entry name" value="Penicillin-binding protein associated domain"/>
    <property type="match status" value="1"/>
</dbReference>
<feature type="binding site" evidence="14">
    <location>
        <position position="228"/>
    </location>
    <ligand>
        <name>substrate</name>
    </ligand>
</feature>
<keyword evidence="10" id="KW-0573">Peptidoglycan synthesis</keyword>
<evidence type="ECO:0000256" key="2">
    <source>
        <dbReference type="ARBA" id="ARBA00004752"/>
    </source>
</evidence>
<keyword evidence="6" id="KW-0645">Protease</keyword>
<evidence type="ECO:0000256" key="13">
    <source>
        <dbReference type="PIRSR" id="PIRSR618044-1"/>
    </source>
</evidence>
<protein>
    <recommendedName>
        <fullName evidence="4">serine-type D-Ala-D-Ala carboxypeptidase</fullName>
        <ecNumber evidence="4">3.4.16.4</ecNumber>
    </recommendedName>
</protein>
<dbReference type="InterPro" id="IPR037167">
    <property type="entry name" value="Peptidase_S11_C_sf"/>
</dbReference>
<evidence type="ECO:0000259" key="16">
    <source>
        <dbReference type="SMART" id="SM00936"/>
    </source>
</evidence>
<dbReference type="PANTHER" id="PTHR21581">
    <property type="entry name" value="D-ALANYL-D-ALANINE CARBOXYPEPTIDASE"/>
    <property type="match status" value="1"/>
</dbReference>
<keyword evidence="5 17" id="KW-0121">Carboxypeptidase</keyword>
<evidence type="ECO:0000256" key="10">
    <source>
        <dbReference type="ARBA" id="ARBA00022984"/>
    </source>
</evidence>
<reference evidence="17 18" key="1">
    <citation type="submission" date="2019-09" db="EMBL/GenBank/DDBJ databases">
        <title>In-depth cultivation of the pig gut microbiome towards novel bacterial diversity and tailored functional studies.</title>
        <authorList>
            <person name="Wylensek D."/>
            <person name="Hitch T.C.A."/>
            <person name="Clavel T."/>
        </authorList>
    </citation>
    <scope>NUCLEOTIDE SEQUENCE [LARGE SCALE GENOMIC DNA]</scope>
    <source>
        <strain evidence="17 18">WCA3-693-APC-4?</strain>
    </source>
</reference>
<accession>A0A6N7XD14</accession>
<evidence type="ECO:0000256" key="12">
    <source>
        <dbReference type="ARBA" id="ARBA00034000"/>
    </source>
</evidence>
<keyword evidence="9" id="KW-0133">Cell shape</keyword>
<evidence type="ECO:0000256" key="7">
    <source>
        <dbReference type="ARBA" id="ARBA00022729"/>
    </source>
</evidence>
<keyword evidence="11" id="KW-0961">Cell wall biogenesis/degradation</keyword>
<dbReference type="InterPro" id="IPR015956">
    <property type="entry name" value="Peniciliin-bd_prot_C_sf"/>
</dbReference>
<feature type="active site" evidence="13">
    <location>
        <position position="120"/>
    </location>
</feature>
<dbReference type="InterPro" id="IPR012907">
    <property type="entry name" value="Peptidase_S11_C"/>
</dbReference>
<dbReference type="SUPFAM" id="SSF56601">
    <property type="entry name" value="beta-lactamase/transpeptidase-like"/>
    <property type="match status" value="1"/>
</dbReference>
<comment type="similarity">
    <text evidence="3 15">Belongs to the peptidase S11 family.</text>
</comment>
<evidence type="ECO:0000256" key="1">
    <source>
        <dbReference type="ARBA" id="ARBA00003217"/>
    </source>
</evidence>
<evidence type="ECO:0000256" key="4">
    <source>
        <dbReference type="ARBA" id="ARBA00012448"/>
    </source>
</evidence>
<evidence type="ECO:0000256" key="8">
    <source>
        <dbReference type="ARBA" id="ARBA00022801"/>
    </source>
</evidence>
<gene>
    <name evidence="17" type="ORF">FYJ83_00375</name>
</gene>
<evidence type="ECO:0000256" key="14">
    <source>
        <dbReference type="PIRSR" id="PIRSR618044-2"/>
    </source>
</evidence>
<dbReference type="Gene3D" id="3.40.710.10">
    <property type="entry name" value="DD-peptidase/beta-lactamase superfamily"/>
    <property type="match status" value="1"/>
</dbReference>
<keyword evidence="8" id="KW-0378">Hydrolase</keyword>
<evidence type="ECO:0000256" key="11">
    <source>
        <dbReference type="ARBA" id="ARBA00023316"/>
    </source>
</evidence>
<evidence type="ECO:0000313" key="18">
    <source>
        <dbReference type="Proteomes" id="UP000469523"/>
    </source>
</evidence>
<keyword evidence="18" id="KW-1185">Reference proteome</keyword>
<dbReference type="GO" id="GO:0008360">
    <property type="term" value="P:regulation of cell shape"/>
    <property type="evidence" value="ECO:0007669"/>
    <property type="project" value="UniProtKB-KW"/>
</dbReference>
<comment type="catalytic activity">
    <reaction evidence="12">
        <text>Preferential cleavage: (Ac)2-L-Lys-D-Ala-|-D-Ala. Also transpeptidation of peptidyl-alanyl moieties that are N-acyl substituents of D-alanine.</text>
        <dbReference type="EC" id="3.4.16.4"/>
    </reaction>
</comment>
<evidence type="ECO:0000256" key="6">
    <source>
        <dbReference type="ARBA" id="ARBA00022670"/>
    </source>
</evidence>
<dbReference type="Gene3D" id="2.60.410.10">
    <property type="entry name" value="D-Ala-D-Ala carboxypeptidase, C-terminal domain"/>
    <property type="match status" value="1"/>
</dbReference>
<dbReference type="GO" id="GO:0009002">
    <property type="term" value="F:serine-type D-Ala-D-Ala carboxypeptidase activity"/>
    <property type="evidence" value="ECO:0007669"/>
    <property type="project" value="UniProtKB-EC"/>
</dbReference>
<evidence type="ECO:0000256" key="5">
    <source>
        <dbReference type="ARBA" id="ARBA00022645"/>
    </source>
</evidence>
<dbReference type="Pfam" id="PF07943">
    <property type="entry name" value="PBP5_C"/>
    <property type="match status" value="1"/>
</dbReference>
<evidence type="ECO:0000256" key="15">
    <source>
        <dbReference type="RuleBase" id="RU004016"/>
    </source>
</evidence>
<dbReference type="AlphaFoldDB" id="A0A6N7XD14"/>
<dbReference type="Proteomes" id="UP000469523">
    <property type="component" value="Unassembled WGS sequence"/>
</dbReference>
<evidence type="ECO:0000256" key="3">
    <source>
        <dbReference type="ARBA" id="ARBA00007164"/>
    </source>
</evidence>
<dbReference type="GO" id="GO:0006508">
    <property type="term" value="P:proteolysis"/>
    <property type="evidence" value="ECO:0007669"/>
    <property type="project" value="UniProtKB-KW"/>
</dbReference>